<dbReference type="EMBL" id="QHJG01000004">
    <property type="protein sequence ID" value="PWY57003.1"/>
    <property type="molecule type" value="Genomic_DNA"/>
</dbReference>
<evidence type="ECO:0000313" key="1">
    <source>
        <dbReference type="EMBL" id="PWY57003.1"/>
    </source>
</evidence>
<proteinExistence type="predicted"/>
<keyword evidence="5" id="KW-1185">Reference proteome</keyword>
<organism evidence="1 4">
    <name type="scientific">Legionella qingyii</name>
    <dbReference type="NCBI Taxonomy" id="2184757"/>
    <lineage>
        <taxon>Bacteria</taxon>
        <taxon>Pseudomonadati</taxon>
        <taxon>Pseudomonadota</taxon>
        <taxon>Gammaproteobacteria</taxon>
        <taxon>Legionellales</taxon>
        <taxon>Legionellaceae</taxon>
        <taxon>Legionella</taxon>
    </lineage>
</organism>
<sequence>MQRTLAKQFLERVTKYLKKQSNPAIIKNTLHDFSLNSLEIRDQGFKNFLAKLTEEPIDLERLIESVKEGLLNNPPICELLAFIEHEELIADLELNEMSEQLQIQLNLLCLFEAFAVTMVNSFTLNEDIYSFTTKQRNTYYPGNPINNFFFCSNRNNFSLFKSLKLVSVDPVITEGAFIRALGDEELSQEEIVKKSKVFIKQHGLALWNAKICPPPLGEMHDDSVKNVSLNILEATWEEKYEEDGQPADNAFAGATLIRLLECLRPSHGYSFKNLVLPEESSITEEGEYSLLPNLIINRLPKRVSQFYVYKEWMHLYTSWNLLFVIRNLDNSKFLMLKLLIPSVLNAIPMQYMETRVFALYLMGNLYHFNKLSIFKDEIHLANGKAILDKWGEINKKYADILLKTCTAELDETPRGVYHDIFGEHTNFSLAYHIANFIRDYDSFRITNDESPSYAIDAT</sequence>
<dbReference type="RefSeq" id="WP_110141210.1">
    <property type="nucleotide sequence ID" value="NZ_QHJG01000002.1"/>
</dbReference>
<evidence type="ECO:0000313" key="5">
    <source>
        <dbReference type="Proteomes" id="UP000287374"/>
    </source>
</evidence>
<dbReference type="AlphaFoldDB" id="A0A317U4T0"/>
<gene>
    <name evidence="2" type="ORF">DGG96_01275</name>
    <name evidence="1" type="ORF">DGG96_03150</name>
    <name evidence="3" type="ORF">ELY20_00680</name>
</gene>
<accession>A0A317U4T0</accession>
<evidence type="ECO:0000313" key="3">
    <source>
        <dbReference type="EMBL" id="RUR26464.1"/>
    </source>
</evidence>
<reference evidence="1 4" key="1">
    <citation type="submission" date="2018-05" db="EMBL/GenBank/DDBJ databases">
        <title>Legionella qingyii sp.nov., whole genome shotgun sequence.</title>
        <authorList>
            <person name="Wu H."/>
            <person name="Zhu Q."/>
            <person name="Hu C."/>
        </authorList>
    </citation>
    <scope>NUCLEOTIDE SEQUENCE [LARGE SCALE GENOMIC DNA]</scope>
    <source>
        <strain evidence="1 4">HEB18</strain>
    </source>
</reference>
<comment type="caution">
    <text evidence="1">The sequence shown here is derived from an EMBL/GenBank/DDBJ whole genome shotgun (WGS) entry which is preliminary data.</text>
</comment>
<dbReference type="OrthoDB" id="5643815at2"/>
<reference evidence="3 5" key="2">
    <citation type="submission" date="2018-12" db="EMBL/GenBank/DDBJ databases">
        <title>Legionella sp,whole genome shotgun sequence.</title>
        <authorList>
            <person name="Wu H."/>
        </authorList>
    </citation>
    <scope>NUCLEOTIDE SEQUENCE [LARGE SCALE GENOMIC DNA]</scope>
    <source>
        <strain evidence="5">km489</strain>
        <strain evidence="3">Km489</strain>
    </source>
</reference>
<evidence type="ECO:0000313" key="2">
    <source>
        <dbReference type="EMBL" id="PWY57375.1"/>
    </source>
</evidence>
<dbReference type="EMBL" id="RZGX01000001">
    <property type="protein sequence ID" value="RUR26464.1"/>
    <property type="molecule type" value="Genomic_DNA"/>
</dbReference>
<dbReference type="EMBL" id="QHJG01000002">
    <property type="protein sequence ID" value="PWY57375.1"/>
    <property type="molecule type" value="Genomic_DNA"/>
</dbReference>
<evidence type="ECO:0008006" key="6">
    <source>
        <dbReference type="Google" id="ProtNLM"/>
    </source>
</evidence>
<protein>
    <recommendedName>
        <fullName evidence="6">Symporter</fullName>
    </recommendedName>
</protein>
<name>A0A317U4T0_9GAMM</name>
<dbReference type="Proteomes" id="UP000247152">
    <property type="component" value="Unassembled WGS sequence"/>
</dbReference>
<dbReference type="Proteomes" id="UP000287374">
    <property type="component" value="Unassembled WGS sequence"/>
</dbReference>
<evidence type="ECO:0000313" key="4">
    <source>
        <dbReference type="Proteomes" id="UP000247152"/>
    </source>
</evidence>